<accession>A0AA38U6S9</accession>
<dbReference type="GO" id="GO:0003677">
    <property type="term" value="F:DNA binding"/>
    <property type="evidence" value="ECO:0007669"/>
    <property type="project" value="UniProtKB-UniRule"/>
</dbReference>
<sequence length="378" mass="42177">MADNEQELNQHHHHQNQKLSLSLGSGLLFPSSTTHYRGERWNFVSDEELQEKTRKSFNPSPYSSSSSSLNSTFYGMEPLSISIGSSRYLKPTQSLLDEMVSIGGKDLDSSNKSYAHKLSSSGWQGSLGLCSELKAELCSNGLSMEKQELQATLAKLISLLEEWSNDIPVYTGSIHGVICGDTLTMAGFWVGSLLPTISRMPVWILDTLSTSVERRYEQYYQELEDVVSSFELVAGLGSGKPYTSLTLNAMSVHFSGLKDAILGQIYATRKKILQDLPKINTGFSQLSLFDKESNRHNRIALQQLGMIASPAKRGDPFGVCPKLLYPNDNEKLMLASQTGLSKNQVSNWFINARVRLWKPMIEEMYKEEFADSSEDSNL</sequence>
<comment type="subcellular location">
    <subcellularLocation>
        <location evidence="1 8">Nucleus</location>
    </subcellularLocation>
</comment>
<keyword evidence="5 8" id="KW-0371">Homeobox</keyword>
<evidence type="ECO:0000256" key="2">
    <source>
        <dbReference type="ARBA" id="ARBA00006454"/>
    </source>
</evidence>
<evidence type="ECO:0000256" key="6">
    <source>
        <dbReference type="ARBA" id="ARBA00023163"/>
    </source>
</evidence>
<keyword evidence="6" id="KW-0804">Transcription</keyword>
<keyword evidence="3" id="KW-0805">Transcription regulation</keyword>
<evidence type="ECO:0000256" key="5">
    <source>
        <dbReference type="ARBA" id="ARBA00023155"/>
    </source>
</evidence>
<dbReference type="PANTHER" id="PTHR11850">
    <property type="entry name" value="HOMEOBOX PROTEIN TRANSCRIPTION FACTORS"/>
    <property type="match status" value="1"/>
</dbReference>
<dbReference type="GO" id="GO:0006355">
    <property type="term" value="P:regulation of DNA-templated transcription"/>
    <property type="evidence" value="ECO:0007669"/>
    <property type="project" value="InterPro"/>
</dbReference>
<dbReference type="GO" id="GO:0005634">
    <property type="term" value="C:nucleus"/>
    <property type="evidence" value="ECO:0007669"/>
    <property type="project" value="UniProtKB-SubCell"/>
</dbReference>
<gene>
    <name evidence="10" type="ORF">OSB04_003561</name>
</gene>
<dbReference type="AlphaFoldDB" id="A0AA38U6S9"/>
<dbReference type="InterPro" id="IPR009057">
    <property type="entry name" value="Homeodomain-like_sf"/>
</dbReference>
<evidence type="ECO:0000259" key="9">
    <source>
        <dbReference type="PROSITE" id="PS50071"/>
    </source>
</evidence>
<dbReference type="PROSITE" id="PS50071">
    <property type="entry name" value="HOMEOBOX_2"/>
    <property type="match status" value="1"/>
</dbReference>
<evidence type="ECO:0000313" key="10">
    <source>
        <dbReference type="EMBL" id="KAJ9567595.1"/>
    </source>
</evidence>
<evidence type="ECO:0000256" key="1">
    <source>
        <dbReference type="ARBA" id="ARBA00004123"/>
    </source>
</evidence>
<dbReference type="InterPro" id="IPR006563">
    <property type="entry name" value="POX_dom"/>
</dbReference>
<dbReference type="Gene3D" id="1.10.10.60">
    <property type="entry name" value="Homeodomain-like"/>
    <property type="match status" value="1"/>
</dbReference>
<evidence type="ECO:0000256" key="4">
    <source>
        <dbReference type="ARBA" id="ARBA00023125"/>
    </source>
</evidence>
<dbReference type="CDD" id="cd00086">
    <property type="entry name" value="homeodomain"/>
    <property type="match status" value="1"/>
</dbReference>
<evidence type="ECO:0000313" key="11">
    <source>
        <dbReference type="Proteomes" id="UP001172457"/>
    </source>
</evidence>
<keyword evidence="4 8" id="KW-0238">DNA-binding</keyword>
<dbReference type="SMART" id="SM00574">
    <property type="entry name" value="POX"/>
    <property type="match status" value="1"/>
</dbReference>
<dbReference type="Proteomes" id="UP001172457">
    <property type="component" value="Chromosome 1"/>
</dbReference>
<keyword evidence="11" id="KW-1185">Reference proteome</keyword>
<dbReference type="Pfam" id="PF05920">
    <property type="entry name" value="Homeobox_KN"/>
    <property type="match status" value="1"/>
</dbReference>
<comment type="similarity">
    <text evidence="2">Belongs to the TALE/BELL homeobox family.</text>
</comment>
<proteinExistence type="inferred from homology"/>
<organism evidence="10 11">
    <name type="scientific">Centaurea solstitialis</name>
    <name type="common">yellow star-thistle</name>
    <dbReference type="NCBI Taxonomy" id="347529"/>
    <lineage>
        <taxon>Eukaryota</taxon>
        <taxon>Viridiplantae</taxon>
        <taxon>Streptophyta</taxon>
        <taxon>Embryophyta</taxon>
        <taxon>Tracheophyta</taxon>
        <taxon>Spermatophyta</taxon>
        <taxon>Magnoliopsida</taxon>
        <taxon>eudicotyledons</taxon>
        <taxon>Gunneridae</taxon>
        <taxon>Pentapetalae</taxon>
        <taxon>asterids</taxon>
        <taxon>campanulids</taxon>
        <taxon>Asterales</taxon>
        <taxon>Asteraceae</taxon>
        <taxon>Carduoideae</taxon>
        <taxon>Cardueae</taxon>
        <taxon>Centaureinae</taxon>
        <taxon>Centaurea</taxon>
    </lineage>
</organism>
<feature type="domain" description="Homeobox" evidence="9">
    <location>
        <begin position="325"/>
        <end position="359"/>
    </location>
</feature>
<dbReference type="EMBL" id="JARYMX010000001">
    <property type="protein sequence ID" value="KAJ9567595.1"/>
    <property type="molecule type" value="Genomic_DNA"/>
</dbReference>
<dbReference type="InterPro" id="IPR050224">
    <property type="entry name" value="TALE_homeobox"/>
</dbReference>
<evidence type="ECO:0000256" key="3">
    <source>
        <dbReference type="ARBA" id="ARBA00023015"/>
    </source>
</evidence>
<evidence type="ECO:0000256" key="7">
    <source>
        <dbReference type="ARBA" id="ARBA00023242"/>
    </source>
</evidence>
<reference evidence="10" key="1">
    <citation type="submission" date="2023-03" db="EMBL/GenBank/DDBJ databases">
        <title>Chromosome-scale reference genome and RAD-based genetic map of yellow starthistle (Centaurea solstitialis) reveal putative structural variation and QTLs associated with invader traits.</title>
        <authorList>
            <person name="Reatini B."/>
            <person name="Cang F.A."/>
            <person name="Jiang Q."/>
            <person name="Mckibben M.T.W."/>
            <person name="Barker M.S."/>
            <person name="Rieseberg L.H."/>
            <person name="Dlugosch K.M."/>
        </authorList>
    </citation>
    <scope>NUCLEOTIDE SEQUENCE</scope>
    <source>
        <strain evidence="10">CAN-66</strain>
        <tissue evidence="10">Leaf</tissue>
    </source>
</reference>
<dbReference type="Pfam" id="PF07526">
    <property type="entry name" value="POX"/>
    <property type="match status" value="2"/>
</dbReference>
<dbReference type="InterPro" id="IPR001356">
    <property type="entry name" value="HD"/>
</dbReference>
<keyword evidence="7 8" id="KW-0539">Nucleus</keyword>
<name>A0AA38U6S9_9ASTR</name>
<dbReference type="SUPFAM" id="SSF46689">
    <property type="entry name" value="Homeodomain-like"/>
    <property type="match status" value="1"/>
</dbReference>
<dbReference type="InterPro" id="IPR008422">
    <property type="entry name" value="KN_HD"/>
</dbReference>
<evidence type="ECO:0000256" key="8">
    <source>
        <dbReference type="PROSITE-ProRule" id="PRU00108"/>
    </source>
</evidence>
<comment type="caution">
    <text evidence="10">The sequence shown here is derived from an EMBL/GenBank/DDBJ whole genome shotgun (WGS) entry which is preliminary data.</text>
</comment>
<feature type="DNA-binding region" description="Homeobox" evidence="8">
    <location>
        <begin position="327"/>
        <end position="360"/>
    </location>
</feature>
<dbReference type="SMART" id="SM00389">
    <property type="entry name" value="HOX"/>
    <property type="match status" value="1"/>
</dbReference>
<protein>
    <recommendedName>
        <fullName evidence="9">Homeobox domain-containing protein</fullName>
    </recommendedName>
</protein>